<keyword evidence="3" id="KW-1185">Reference proteome</keyword>
<proteinExistence type="predicted"/>
<dbReference type="Proteomes" id="UP000735302">
    <property type="component" value="Unassembled WGS sequence"/>
</dbReference>
<protein>
    <submittedName>
        <fullName evidence="2">Uncharacterized protein</fullName>
    </submittedName>
</protein>
<evidence type="ECO:0000256" key="1">
    <source>
        <dbReference type="SAM" id="MobiDB-lite"/>
    </source>
</evidence>
<sequence>MREPVKRVGGVQSAGELESSTNNQRPCLKCKICLISLLNTYMQAPQRRKRCRSDSNGPTRERKRRFFSMRRSCSGGDGQPAE</sequence>
<evidence type="ECO:0000313" key="3">
    <source>
        <dbReference type="Proteomes" id="UP000735302"/>
    </source>
</evidence>
<name>A0AAV4AZU9_9GAST</name>
<dbReference type="AlphaFoldDB" id="A0AAV4AZU9"/>
<gene>
    <name evidence="2" type="ORF">PoB_003812900</name>
</gene>
<feature type="region of interest" description="Disordered" evidence="1">
    <location>
        <begin position="1"/>
        <end position="22"/>
    </location>
</feature>
<dbReference type="EMBL" id="BLXT01004325">
    <property type="protein sequence ID" value="GFO11624.1"/>
    <property type="molecule type" value="Genomic_DNA"/>
</dbReference>
<evidence type="ECO:0000313" key="2">
    <source>
        <dbReference type="EMBL" id="GFO11624.1"/>
    </source>
</evidence>
<comment type="caution">
    <text evidence="2">The sequence shown here is derived from an EMBL/GenBank/DDBJ whole genome shotgun (WGS) entry which is preliminary data.</text>
</comment>
<reference evidence="2 3" key="1">
    <citation type="journal article" date="2021" name="Elife">
        <title>Chloroplast acquisition without the gene transfer in kleptoplastic sea slugs, Plakobranchus ocellatus.</title>
        <authorList>
            <person name="Maeda T."/>
            <person name="Takahashi S."/>
            <person name="Yoshida T."/>
            <person name="Shimamura S."/>
            <person name="Takaki Y."/>
            <person name="Nagai Y."/>
            <person name="Toyoda A."/>
            <person name="Suzuki Y."/>
            <person name="Arimoto A."/>
            <person name="Ishii H."/>
            <person name="Satoh N."/>
            <person name="Nishiyama T."/>
            <person name="Hasebe M."/>
            <person name="Maruyama T."/>
            <person name="Minagawa J."/>
            <person name="Obokata J."/>
            <person name="Shigenobu S."/>
        </authorList>
    </citation>
    <scope>NUCLEOTIDE SEQUENCE [LARGE SCALE GENOMIC DNA]</scope>
</reference>
<accession>A0AAV4AZU9</accession>
<organism evidence="2 3">
    <name type="scientific">Plakobranchus ocellatus</name>
    <dbReference type="NCBI Taxonomy" id="259542"/>
    <lineage>
        <taxon>Eukaryota</taxon>
        <taxon>Metazoa</taxon>
        <taxon>Spiralia</taxon>
        <taxon>Lophotrochozoa</taxon>
        <taxon>Mollusca</taxon>
        <taxon>Gastropoda</taxon>
        <taxon>Heterobranchia</taxon>
        <taxon>Euthyneura</taxon>
        <taxon>Panpulmonata</taxon>
        <taxon>Sacoglossa</taxon>
        <taxon>Placobranchoidea</taxon>
        <taxon>Plakobranchidae</taxon>
        <taxon>Plakobranchus</taxon>
    </lineage>
</organism>
<feature type="region of interest" description="Disordered" evidence="1">
    <location>
        <begin position="45"/>
        <end position="82"/>
    </location>
</feature>